<evidence type="ECO:0000256" key="3">
    <source>
        <dbReference type="ARBA" id="ARBA00022989"/>
    </source>
</evidence>
<dbReference type="Proteomes" id="UP001321047">
    <property type="component" value="Unassembled WGS sequence"/>
</dbReference>
<comment type="subcellular location">
    <subcellularLocation>
        <location evidence="1">Membrane</location>
    </subcellularLocation>
</comment>
<protein>
    <submittedName>
        <fullName evidence="7">Signal peptidase I</fullName>
        <ecNumber evidence="7">3.4.21.89</ecNumber>
    </submittedName>
</protein>
<feature type="region of interest" description="Disordered" evidence="5">
    <location>
        <begin position="317"/>
        <end position="387"/>
    </location>
</feature>
<dbReference type="GO" id="GO:0009003">
    <property type="term" value="F:signal peptidase activity"/>
    <property type="evidence" value="ECO:0007669"/>
    <property type="project" value="UniProtKB-EC"/>
</dbReference>
<dbReference type="InterPro" id="IPR019533">
    <property type="entry name" value="Peptidase_S26"/>
</dbReference>
<reference evidence="7 8" key="1">
    <citation type="submission" date="2022-09" db="EMBL/GenBank/DDBJ databases">
        <title>Enrichment on poylsaccharides allowed isolation of novel metabolic and taxonomic groups of Haloarchaea.</title>
        <authorList>
            <person name="Sorokin D.Y."/>
            <person name="Elcheninov A.G."/>
            <person name="Khizhniak T.V."/>
            <person name="Kolganova T.V."/>
            <person name="Kublanov I.V."/>
        </authorList>
    </citation>
    <scope>NUCLEOTIDE SEQUENCE [LARGE SCALE GENOMIC DNA]</scope>
    <source>
        <strain evidence="7 8">AArc-curdl1</strain>
    </source>
</reference>
<evidence type="ECO:0000256" key="4">
    <source>
        <dbReference type="ARBA" id="ARBA00023136"/>
    </source>
</evidence>
<evidence type="ECO:0000256" key="6">
    <source>
        <dbReference type="SAM" id="Phobius"/>
    </source>
</evidence>
<accession>A0AAP2ZAC0</accession>
<gene>
    <name evidence="7" type="ORF">OB919_16760</name>
</gene>
<dbReference type="RefSeq" id="WP_342809928.1">
    <property type="nucleotide sequence ID" value="NZ_JAOPJZ010000019.1"/>
</dbReference>
<dbReference type="SUPFAM" id="SSF51306">
    <property type="entry name" value="LexA/Signal peptidase"/>
    <property type="match status" value="1"/>
</dbReference>
<organism evidence="7 8">
    <name type="scientific">Natronosalvus hydrolyticus</name>
    <dbReference type="NCBI Taxonomy" id="2979988"/>
    <lineage>
        <taxon>Archaea</taxon>
        <taxon>Methanobacteriati</taxon>
        <taxon>Methanobacteriota</taxon>
        <taxon>Stenosarchaea group</taxon>
        <taxon>Halobacteria</taxon>
        <taxon>Halobacteriales</taxon>
        <taxon>Natrialbaceae</taxon>
        <taxon>Natronosalvus</taxon>
    </lineage>
</organism>
<evidence type="ECO:0000256" key="5">
    <source>
        <dbReference type="SAM" id="MobiDB-lite"/>
    </source>
</evidence>
<sequence length="387" mass="39900">MTFKRIVNVLGLLLLIAIVVPFAIYGAPWAIGGEYSFVVLTGSMAPAIEPGDVVIVGETDPGSISDGDVITFLRGDTEAPVTHRVTDVYESGAGIAFETKGDANNDVDASLVPAENVLGVVILSIPYIGYVIQATNTTIGFAVVVLLPVALFVGSELWRLFKAARGSKVAHAAHTDVASVAEPDASPSGEAETIPIGETETTPPKDADAQINGGEESLAEVVAERPTNARVLDGDEPVTSLEDEPAVGPEPASSADGVAITATDLTLSTGLLVLVAPYAIYVALELRTGLAFSVAFGATFSLLAVGALQVGAWYGASSGSTDTDSDSGSNDQISEPSPDRTELESTAADGSHRVDRSGTIDDAFGEFEPASVRPVPETDGGDEVIDR</sequence>
<dbReference type="InterPro" id="IPR001733">
    <property type="entry name" value="Peptidase_S26B"/>
</dbReference>
<dbReference type="PANTHER" id="PTHR10806">
    <property type="entry name" value="SIGNAL PEPTIDASE COMPLEX CATALYTIC SUBUNIT SEC11"/>
    <property type="match status" value="1"/>
</dbReference>
<comment type="caution">
    <text evidence="7">The sequence shown here is derived from an EMBL/GenBank/DDBJ whole genome shotgun (WGS) entry which is preliminary data.</text>
</comment>
<dbReference type="CDD" id="cd06530">
    <property type="entry name" value="S26_SPase_I"/>
    <property type="match status" value="1"/>
</dbReference>
<evidence type="ECO:0000313" key="7">
    <source>
        <dbReference type="EMBL" id="MCU4753617.1"/>
    </source>
</evidence>
<dbReference type="EMBL" id="JAOPJZ010000019">
    <property type="protein sequence ID" value="MCU4753617.1"/>
    <property type="molecule type" value="Genomic_DNA"/>
</dbReference>
<feature type="transmembrane region" description="Helical" evidence="6">
    <location>
        <begin position="139"/>
        <end position="158"/>
    </location>
</feature>
<proteinExistence type="predicted"/>
<dbReference type="AlphaFoldDB" id="A0AAP2ZAC0"/>
<feature type="region of interest" description="Disordered" evidence="5">
    <location>
        <begin position="179"/>
        <end position="255"/>
    </location>
</feature>
<feature type="compositionally biased region" description="Low complexity" evidence="5">
    <location>
        <begin position="317"/>
        <end position="329"/>
    </location>
</feature>
<dbReference type="EC" id="3.4.21.89" evidence="7"/>
<dbReference type="NCBIfam" id="TIGR02228">
    <property type="entry name" value="sigpep_I_arch"/>
    <property type="match status" value="1"/>
</dbReference>
<evidence type="ECO:0000313" key="8">
    <source>
        <dbReference type="Proteomes" id="UP001321047"/>
    </source>
</evidence>
<name>A0AAP2ZAC0_9EURY</name>
<keyword evidence="7" id="KW-0378">Hydrolase</keyword>
<feature type="compositionally biased region" description="Basic and acidic residues" evidence="5">
    <location>
        <begin position="350"/>
        <end position="359"/>
    </location>
</feature>
<dbReference type="PANTHER" id="PTHR10806:SF6">
    <property type="entry name" value="SIGNAL PEPTIDASE COMPLEX CATALYTIC SUBUNIT SEC11"/>
    <property type="match status" value="1"/>
</dbReference>
<keyword evidence="3 6" id="KW-1133">Transmembrane helix</keyword>
<keyword evidence="8" id="KW-1185">Reference proteome</keyword>
<dbReference type="GO" id="GO:0006465">
    <property type="term" value="P:signal peptide processing"/>
    <property type="evidence" value="ECO:0007669"/>
    <property type="project" value="InterPro"/>
</dbReference>
<keyword evidence="4 6" id="KW-0472">Membrane</keyword>
<evidence type="ECO:0000256" key="2">
    <source>
        <dbReference type="ARBA" id="ARBA00022692"/>
    </source>
</evidence>
<dbReference type="GO" id="GO:0016020">
    <property type="term" value="C:membrane"/>
    <property type="evidence" value="ECO:0007669"/>
    <property type="project" value="UniProtKB-SubCell"/>
</dbReference>
<feature type="transmembrane region" description="Helical" evidence="6">
    <location>
        <begin position="265"/>
        <end position="284"/>
    </location>
</feature>
<evidence type="ECO:0000256" key="1">
    <source>
        <dbReference type="ARBA" id="ARBA00004370"/>
    </source>
</evidence>
<dbReference type="GO" id="GO:0004252">
    <property type="term" value="F:serine-type endopeptidase activity"/>
    <property type="evidence" value="ECO:0007669"/>
    <property type="project" value="InterPro"/>
</dbReference>
<feature type="transmembrane region" description="Helical" evidence="6">
    <location>
        <begin position="290"/>
        <end position="314"/>
    </location>
</feature>
<feature type="compositionally biased region" description="Low complexity" evidence="5">
    <location>
        <begin position="189"/>
        <end position="202"/>
    </location>
</feature>
<keyword evidence="2 6" id="KW-0812">Transmembrane</keyword>
<dbReference type="InterPro" id="IPR036286">
    <property type="entry name" value="LexA/Signal_pep-like_sf"/>
</dbReference>